<dbReference type="AlphaFoldDB" id="T1CKU7"/>
<dbReference type="EMBL" id="AUZX01005336">
    <property type="protein sequence ID" value="EQD68299.1"/>
    <property type="molecule type" value="Genomic_DNA"/>
</dbReference>
<dbReference type="InterPro" id="IPR036397">
    <property type="entry name" value="RNaseH_sf"/>
</dbReference>
<dbReference type="PANTHER" id="PTHR48475">
    <property type="entry name" value="RIBONUCLEASE H"/>
    <property type="match status" value="1"/>
</dbReference>
<reference evidence="3" key="1">
    <citation type="submission" date="2013-08" db="EMBL/GenBank/DDBJ databases">
        <authorList>
            <person name="Mendez C."/>
            <person name="Richter M."/>
            <person name="Ferrer M."/>
            <person name="Sanchez J."/>
        </authorList>
    </citation>
    <scope>NUCLEOTIDE SEQUENCE</scope>
</reference>
<gene>
    <name evidence="3" type="ORF">B1A_07406</name>
</gene>
<accession>T1CKU7</accession>
<dbReference type="GO" id="GO:0004523">
    <property type="term" value="F:RNA-DNA hybrid ribonuclease activity"/>
    <property type="evidence" value="ECO:0007669"/>
    <property type="project" value="InterPro"/>
</dbReference>
<dbReference type="GO" id="GO:0003676">
    <property type="term" value="F:nucleic acid binding"/>
    <property type="evidence" value="ECO:0007669"/>
    <property type="project" value="InterPro"/>
</dbReference>
<dbReference type="CDD" id="cd09279">
    <property type="entry name" value="RNase_HI_like"/>
    <property type="match status" value="1"/>
</dbReference>
<protein>
    <submittedName>
        <fullName evidence="3">Ribonuclease H</fullName>
    </submittedName>
</protein>
<evidence type="ECO:0000313" key="3">
    <source>
        <dbReference type="EMBL" id="EQD68299.1"/>
    </source>
</evidence>
<reference evidence="3" key="2">
    <citation type="journal article" date="2014" name="ISME J.">
        <title>Microbial stratification in low pH oxic and suboxic macroscopic growths along an acid mine drainage.</title>
        <authorList>
            <person name="Mendez-Garcia C."/>
            <person name="Mesa V."/>
            <person name="Sprenger R.R."/>
            <person name="Richter M."/>
            <person name="Diez M.S."/>
            <person name="Solano J."/>
            <person name="Bargiela R."/>
            <person name="Golyshina O.V."/>
            <person name="Manteca A."/>
            <person name="Ramos J.L."/>
            <person name="Gallego J.R."/>
            <person name="Llorente I."/>
            <person name="Martins Dos Santos V.A."/>
            <person name="Jensen O.N."/>
            <person name="Pelaez A.I."/>
            <person name="Sanchez J."/>
            <person name="Ferrer M."/>
        </authorList>
    </citation>
    <scope>NUCLEOTIDE SEQUENCE</scope>
</reference>
<evidence type="ECO:0000259" key="2">
    <source>
        <dbReference type="PROSITE" id="PS50879"/>
    </source>
</evidence>
<name>T1CKU7_9ZZZZ</name>
<dbReference type="SUPFAM" id="SSF53098">
    <property type="entry name" value="Ribonuclease H-like"/>
    <property type="match status" value="1"/>
</dbReference>
<comment type="caution">
    <text evidence="3">The sequence shown here is derived from an EMBL/GenBank/DDBJ whole genome shotgun (WGS) entry which is preliminary data.</text>
</comment>
<organism evidence="3">
    <name type="scientific">mine drainage metagenome</name>
    <dbReference type="NCBI Taxonomy" id="410659"/>
    <lineage>
        <taxon>unclassified sequences</taxon>
        <taxon>metagenomes</taxon>
        <taxon>ecological metagenomes</taxon>
    </lineage>
</organism>
<dbReference type="InterPro" id="IPR012337">
    <property type="entry name" value="RNaseH-like_sf"/>
</dbReference>
<feature type="non-terminal residue" evidence="3">
    <location>
        <position position="1"/>
    </location>
</feature>
<feature type="domain" description="RNase H type-1" evidence="2">
    <location>
        <begin position="1"/>
        <end position="87"/>
    </location>
</feature>
<dbReference type="Pfam" id="PF13456">
    <property type="entry name" value="RVT_3"/>
    <property type="match status" value="1"/>
</dbReference>
<proteinExistence type="predicted"/>
<dbReference type="PANTHER" id="PTHR48475:SF1">
    <property type="entry name" value="RNASE H TYPE-1 DOMAIN-CONTAINING PROTEIN"/>
    <property type="match status" value="1"/>
</dbReference>
<dbReference type="PROSITE" id="PS50879">
    <property type="entry name" value="RNASE_H_1"/>
    <property type="match status" value="1"/>
</dbReference>
<evidence type="ECO:0000256" key="1">
    <source>
        <dbReference type="SAM" id="MobiDB-lite"/>
    </source>
</evidence>
<feature type="region of interest" description="Disordered" evidence="1">
    <location>
        <begin position="75"/>
        <end position="109"/>
    </location>
</feature>
<dbReference type="Gene3D" id="3.30.420.10">
    <property type="entry name" value="Ribonuclease H-like superfamily/Ribonuclease H"/>
    <property type="match status" value="1"/>
</dbReference>
<sequence length="109" mass="12315">NVAEYMGAIRALEFLSRSGYSGPVEIRGDSQLVIRQSTGEYAVRTAHLKPLHLRLMELTRGFDRVRFRWVPREQNQRADGLSKQGLLCQSTADRSRRSQGSPARGGTRK</sequence>
<dbReference type="InterPro" id="IPR002156">
    <property type="entry name" value="RNaseH_domain"/>
</dbReference>